<keyword evidence="2" id="KW-1185">Reference proteome</keyword>
<evidence type="ECO:0000313" key="2">
    <source>
        <dbReference type="Proteomes" id="UP001159428"/>
    </source>
</evidence>
<sequence length="134" mass="15428">NEATRQRRIAIKSYWKSKSDHLKEKPADFYRTFMPFLGSNARARSTEFNIKVGNEIVKNPDKVAETLANYFASIADGIDMAFEQIVAKQLVGMFDYRLGQALSAYWKTHSCETTLINLIENWRHARDNKHLVGT</sequence>
<accession>A0AAU9WJ69</accession>
<reference evidence="1 2" key="1">
    <citation type="submission" date="2022-05" db="EMBL/GenBank/DDBJ databases">
        <authorList>
            <consortium name="Genoscope - CEA"/>
            <person name="William W."/>
        </authorList>
    </citation>
    <scope>NUCLEOTIDE SEQUENCE [LARGE SCALE GENOMIC DNA]</scope>
</reference>
<name>A0AAU9WJ69_9CNID</name>
<dbReference type="AlphaFoldDB" id="A0AAU9WJ69"/>
<feature type="non-terminal residue" evidence="1">
    <location>
        <position position="1"/>
    </location>
</feature>
<evidence type="ECO:0000313" key="1">
    <source>
        <dbReference type="EMBL" id="CAH3114423.1"/>
    </source>
</evidence>
<proteinExistence type="predicted"/>
<gene>
    <name evidence="1" type="ORF">PMEA_00005447</name>
</gene>
<organism evidence="1 2">
    <name type="scientific">Pocillopora meandrina</name>
    <dbReference type="NCBI Taxonomy" id="46732"/>
    <lineage>
        <taxon>Eukaryota</taxon>
        <taxon>Metazoa</taxon>
        <taxon>Cnidaria</taxon>
        <taxon>Anthozoa</taxon>
        <taxon>Hexacorallia</taxon>
        <taxon>Scleractinia</taxon>
        <taxon>Astrocoeniina</taxon>
        <taxon>Pocilloporidae</taxon>
        <taxon>Pocillopora</taxon>
    </lineage>
</organism>
<dbReference type="Proteomes" id="UP001159428">
    <property type="component" value="Unassembled WGS sequence"/>
</dbReference>
<protein>
    <submittedName>
        <fullName evidence="1">Uncharacterized protein</fullName>
    </submittedName>
</protein>
<feature type="non-terminal residue" evidence="1">
    <location>
        <position position="134"/>
    </location>
</feature>
<dbReference type="EMBL" id="CALNXJ010000014">
    <property type="protein sequence ID" value="CAH3114423.1"/>
    <property type="molecule type" value="Genomic_DNA"/>
</dbReference>
<comment type="caution">
    <text evidence="1">The sequence shown here is derived from an EMBL/GenBank/DDBJ whole genome shotgun (WGS) entry which is preliminary data.</text>
</comment>